<keyword evidence="1" id="KW-0804">Transcription</keyword>
<gene>
    <name evidence="4" type="ORF">BC659_1435</name>
</gene>
<dbReference type="Gene3D" id="1.25.40.10">
    <property type="entry name" value="Tetratricopeptide repeat domain"/>
    <property type="match status" value="1"/>
</dbReference>
<dbReference type="InterPro" id="IPR000838">
    <property type="entry name" value="RNA_pol_sigma70_ECF_CS"/>
</dbReference>
<dbReference type="EMBL" id="SNWP01000010">
    <property type="protein sequence ID" value="TDO29346.1"/>
    <property type="molecule type" value="Genomic_DNA"/>
</dbReference>
<dbReference type="GO" id="GO:0006352">
    <property type="term" value="P:DNA-templated transcription initiation"/>
    <property type="evidence" value="ECO:0007669"/>
    <property type="project" value="InterPro"/>
</dbReference>
<name>A0A4R6J4W7_9BACT</name>
<accession>A0A4R6J4W7</accession>
<dbReference type="PANTHER" id="PTHR47756:SF2">
    <property type="entry name" value="BLL6612 PROTEIN"/>
    <property type="match status" value="1"/>
</dbReference>
<keyword evidence="1" id="KW-0238">DNA-binding</keyword>
<dbReference type="InterPro" id="IPR007627">
    <property type="entry name" value="RNA_pol_sigma70_r2"/>
</dbReference>
<dbReference type="SUPFAM" id="SSF88946">
    <property type="entry name" value="Sigma2 domain of RNA polymerase sigma factors"/>
    <property type="match status" value="1"/>
</dbReference>
<comment type="similarity">
    <text evidence="1">Belongs to the sigma-70 factor family. ECF subfamily.</text>
</comment>
<dbReference type="SUPFAM" id="SSF88659">
    <property type="entry name" value="Sigma3 and sigma4 domains of RNA polymerase sigma factors"/>
    <property type="match status" value="1"/>
</dbReference>
<dbReference type="Pfam" id="PF20239">
    <property type="entry name" value="DUF6596"/>
    <property type="match status" value="1"/>
</dbReference>
<keyword evidence="1" id="KW-0731">Sigma factor</keyword>
<dbReference type="RefSeq" id="WP_133473950.1">
    <property type="nucleotide sequence ID" value="NZ_SNWP01000010.1"/>
</dbReference>
<dbReference type="GO" id="GO:0016987">
    <property type="term" value="F:sigma factor activity"/>
    <property type="evidence" value="ECO:0007669"/>
    <property type="project" value="UniProtKB-KW"/>
</dbReference>
<keyword evidence="5" id="KW-1185">Reference proteome</keyword>
<dbReference type="AlphaFoldDB" id="A0A4R6J4W7"/>
<dbReference type="NCBIfam" id="TIGR02937">
    <property type="entry name" value="sigma70-ECF"/>
    <property type="match status" value="1"/>
</dbReference>
<dbReference type="PANTHER" id="PTHR47756">
    <property type="entry name" value="BLL6612 PROTEIN-RELATED"/>
    <property type="match status" value="1"/>
</dbReference>
<dbReference type="GO" id="GO:0003677">
    <property type="term" value="F:DNA binding"/>
    <property type="evidence" value="ECO:0007669"/>
    <property type="project" value="UniProtKB-KW"/>
</dbReference>
<dbReference type="InterPro" id="IPR046531">
    <property type="entry name" value="DUF6596"/>
</dbReference>
<dbReference type="PROSITE" id="PS01063">
    <property type="entry name" value="SIGMA70_ECF"/>
    <property type="match status" value="1"/>
</dbReference>
<evidence type="ECO:0000313" key="4">
    <source>
        <dbReference type="EMBL" id="TDO29346.1"/>
    </source>
</evidence>
<evidence type="ECO:0000313" key="5">
    <source>
        <dbReference type="Proteomes" id="UP000295741"/>
    </source>
</evidence>
<dbReference type="InterPro" id="IPR014284">
    <property type="entry name" value="RNA_pol_sigma-70_dom"/>
</dbReference>
<reference evidence="4 5" key="1">
    <citation type="submission" date="2019-03" db="EMBL/GenBank/DDBJ databases">
        <title>Genomic Encyclopedia of Archaeal and Bacterial Type Strains, Phase II (KMG-II): from individual species to whole genera.</title>
        <authorList>
            <person name="Goeker M."/>
        </authorList>
    </citation>
    <scope>NUCLEOTIDE SEQUENCE [LARGE SCALE GENOMIC DNA]</scope>
    <source>
        <strain evidence="4 5">DSM 28323</strain>
    </source>
</reference>
<dbReference type="SUPFAM" id="SSF48452">
    <property type="entry name" value="TPR-like"/>
    <property type="match status" value="1"/>
</dbReference>
<evidence type="ECO:0000259" key="2">
    <source>
        <dbReference type="Pfam" id="PF04542"/>
    </source>
</evidence>
<dbReference type="OrthoDB" id="9780299at2"/>
<comment type="caution">
    <text evidence="4">The sequence shown here is derived from an EMBL/GenBank/DDBJ whole genome shotgun (WGS) entry which is preliminary data.</text>
</comment>
<sequence length="421" mass="47462">MSAATQHTEQLIDHLFRHQSGKMVAVLSHVAGLEQINLVEDLVQDTFINALQHWKIKGIPDNPAAWLMQVAKNKATDLLRRQHYHSRYIQSQAGFNPVEETASFFHEQEMNDSELRMMFACCHPSFSKEDQVALTLKLVFSFSVTEIARALVVSDAAMQKRLVRAKELLKQGNIQLEIPAGKQLQDRLSIVRTVLYLLFNEGYLSHKKDEIIRQDLCMEAIRCAKIITEHPATQDPVNDALLALLCLHAARFDSRISDSNELILLEQQDRNLWDKELLQVGYHYLNRASAAPVISQYHIEAAIAAEHSIALDFASTNWTRILSLYDLLTTISPAPAIYLNRAIVLSQSGETEKAIAQVLSIGGIEQLIRTDHQYASVLGYLYMKLSDHIKALSYLQQAKAITSSPAEQKILQARIDLITAN</sequence>
<organism evidence="4 5">
    <name type="scientific">Sediminibacterium goheungense</name>
    <dbReference type="NCBI Taxonomy" id="1086393"/>
    <lineage>
        <taxon>Bacteria</taxon>
        <taxon>Pseudomonadati</taxon>
        <taxon>Bacteroidota</taxon>
        <taxon>Chitinophagia</taxon>
        <taxon>Chitinophagales</taxon>
        <taxon>Chitinophagaceae</taxon>
        <taxon>Sediminibacterium</taxon>
    </lineage>
</organism>
<dbReference type="Proteomes" id="UP000295741">
    <property type="component" value="Unassembled WGS sequence"/>
</dbReference>
<evidence type="ECO:0000259" key="3">
    <source>
        <dbReference type="Pfam" id="PF20239"/>
    </source>
</evidence>
<evidence type="ECO:0000256" key="1">
    <source>
        <dbReference type="RuleBase" id="RU000716"/>
    </source>
</evidence>
<dbReference type="InterPro" id="IPR013324">
    <property type="entry name" value="RNA_pol_sigma_r3/r4-like"/>
</dbReference>
<keyword evidence="1" id="KW-0805">Transcription regulation</keyword>
<proteinExistence type="inferred from homology"/>
<dbReference type="Gene3D" id="1.10.1740.10">
    <property type="match status" value="1"/>
</dbReference>
<dbReference type="InterPro" id="IPR011990">
    <property type="entry name" value="TPR-like_helical_dom_sf"/>
</dbReference>
<feature type="domain" description="DUF6596" evidence="3">
    <location>
        <begin position="187"/>
        <end position="288"/>
    </location>
</feature>
<dbReference type="InterPro" id="IPR013325">
    <property type="entry name" value="RNA_pol_sigma_r2"/>
</dbReference>
<feature type="domain" description="RNA polymerase sigma-70 region 2" evidence="2">
    <location>
        <begin position="38"/>
        <end position="82"/>
    </location>
</feature>
<dbReference type="Pfam" id="PF04542">
    <property type="entry name" value="Sigma70_r2"/>
    <property type="match status" value="1"/>
</dbReference>
<protein>
    <recommendedName>
        <fullName evidence="1">RNA polymerase sigma factor</fullName>
    </recommendedName>
</protein>